<evidence type="ECO:0000259" key="1">
    <source>
        <dbReference type="PROSITE" id="PS50994"/>
    </source>
</evidence>
<gene>
    <name evidence="2" type="ORF">B2A_14026</name>
</gene>
<dbReference type="InterPro" id="IPR012337">
    <property type="entry name" value="RNaseH-like_sf"/>
</dbReference>
<accession>T0YC77</accession>
<dbReference type="EMBL" id="AUZZ01010167">
    <property type="protein sequence ID" value="EQD30728.1"/>
    <property type="molecule type" value="Genomic_DNA"/>
</dbReference>
<dbReference type="GO" id="GO:0015074">
    <property type="term" value="P:DNA integration"/>
    <property type="evidence" value="ECO:0007669"/>
    <property type="project" value="InterPro"/>
</dbReference>
<dbReference type="PROSITE" id="PS50994">
    <property type="entry name" value="INTEGRASE"/>
    <property type="match status" value="1"/>
</dbReference>
<dbReference type="InterPro" id="IPR036397">
    <property type="entry name" value="RNaseH_sf"/>
</dbReference>
<proteinExistence type="predicted"/>
<name>T0YC77_9ZZZZ</name>
<organism evidence="2">
    <name type="scientific">mine drainage metagenome</name>
    <dbReference type="NCBI Taxonomy" id="410659"/>
    <lineage>
        <taxon>unclassified sequences</taxon>
        <taxon>metagenomes</taxon>
        <taxon>ecological metagenomes</taxon>
    </lineage>
</organism>
<dbReference type="AlphaFoldDB" id="T0YC77"/>
<dbReference type="SUPFAM" id="SSF53098">
    <property type="entry name" value="Ribonuclease H-like"/>
    <property type="match status" value="1"/>
</dbReference>
<feature type="domain" description="Integrase catalytic" evidence="1">
    <location>
        <begin position="1"/>
        <end position="133"/>
    </location>
</feature>
<sequence length="307" mass="33988">MAILIREVVHRQGVLPRVILEDRGPENQSHWLQDFCLHHGITLIDTPTSGSRFNGQAENLIKQVNARVSQRLPGSTLPDKAGRSVDSKFKSLATAKLEFLQLCELIEAFLYEDVPHIPLPEGETPQQLRDAALDALGMLGISTQFDNAFLFETSARWTGGFTATEQRGVRLGNHDFTSKEVRNALRIGAPQEVRLDAADPSVLHVVIGGRHLEAYHGAVQQRAALKASERLWLRMVEPVIQAANRAQKTQVESQLALRMERARNAGEVNDHLSPDALEGSHGSADVVDQAGFHWSELWDDAEAHEAL</sequence>
<protein>
    <submittedName>
        <fullName evidence="2">Transposase</fullName>
    </submittedName>
</protein>
<reference evidence="2" key="1">
    <citation type="submission" date="2013-08" db="EMBL/GenBank/DDBJ databases">
        <authorList>
            <person name="Mendez C."/>
            <person name="Richter M."/>
            <person name="Ferrer M."/>
            <person name="Sanchez J."/>
        </authorList>
    </citation>
    <scope>NUCLEOTIDE SEQUENCE</scope>
</reference>
<evidence type="ECO:0000313" key="2">
    <source>
        <dbReference type="EMBL" id="EQD30728.1"/>
    </source>
</evidence>
<reference evidence="2" key="2">
    <citation type="journal article" date="2014" name="ISME J.">
        <title>Microbial stratification in low pH oxic and suboxic macroscopic growths along an acid mine drainage.</title>
        <authorList>
            <person name="Mendez-Garcia C."/>
            <person name="Mesa V."/>
            <person name="Sprenger R.R."/>
            <person name="Richter M."/>
            <person name="Diez M.S."/>
            <person name="Solano J."/>
            <person name="Bargiela R."/>
            <person name="Golyshina O.V."/>
            <person name="Manteca A."/>
            <person name="Ramos J.L."/>
            <person name="Gallego J.R."/>
            <person name="Llorente I."/>
            <person name="Martins Dos Santos V.A."/>
            <person name="Jensen O.N."/>
            <person name="Pelaez A.I."/>
            <person name="Sanchez J."/>
            <person name="Ferrer M."/>
        </authorList>
    </citation>
    <scope>NUCLEOTIDE SEQUENCE</scope>
</reference>
<comment type="caution">
    <text evidence="2">The sequence shown here is derived from an EMBL/GenBank/DDBJ whole genome shotgun (WGS) entry which is preliminary data.</text>
</comment>
<dbReference type="InterPro" id="IPR001584">
    <property type="entry name" value="Integrase_cat-core"/>
</dbReference>
<dbReference type="GO" id="GO:0003676">
    <property type="term" value="F:nucleic acid binding"/>
    <property type="evidence" value="ECO:0007669"/>
    <property type="project" value="InterPro"/>
</dbReference>
<dbReference type="Gene3D" id="3.30.420.10">
    <property type="entry name" value="Ribonuclease H-like superfamily/Ribonuclease H"/>
    <property type="match status" value="1"/>
</dbReference>